<reference evidence="1" key="2">
    <citation type="journal article" date="2015" name="Fish Shellfish Immunol.">
        <title>Early steps in the European eel (Anguilla anguilla)-Vibrio vulnificus interaction in the gills: Role of the RtxA13 toxin.</title>
        <authorList>
            <person name="Callol A."/>
            <person name="Pajuelo D."/>
            <person name="Ebbesson L."/>
            <person name="Teles M."/>
            <person name="MacKenzie S."/>
            <person name="Amaro C."/>
        </authorList>
    </citation>
    <scope>NUCLEOTIDE SEQUENCE</scope>
</reference>
<reference evidence="1" key="1">
    <citation type="submission" date="2014-11" db="EMBL/GenBank/DDBJ databases">
        <authorList>
            <person name="Amaro Gonzalez C."/>
        </authorList>
    </citation>
    <scope>NUCLEOTIDE SEQUENCE</scope>
</reference>
<organism evidence="1">
    <name type="scientific">Anguilla anguilla</name>
    <name type="common">European freshwater eel</name>
    <name type="synonym">Muraena anguilla</name>
    <dbReference type="NCBI Taxonomy" id="7936"/>
    <lineage>
        <taxon>Eukaryota</taxon>
        <taxon>Metazoa</taxon>
        <taxon>Chordata</taxon>
        <taxon>Craniata</taxon>
        <taxon>Vertebrata</taxon>
        <taxon>Euteleostomi</taxon>
        <taxon>Actinopterygii</taxon>
        <taxon>Neopterygii</taxon>
        <taxon>Teleostei</taxon>
        <taxon>Anguilliformes</taxon>
        <taxon>Anguillidae</taxon>
        <taxon>Anguilla</taxon>
    </lineage>
</organism>
<dbReference type="AlphaFoldDB" id="A0A0E9QGA5"/>
<evidence type="ECO:0000313" key="1">
    <source>
        <dbReference type="EMBL" id="JAH15804.1"/>
    </source>
</evidence>
<dbReference type="EMBL" id="GBXM01092773">
    <property type="protein sequence ID" value="JAH15804.1"/>
    <property type="molecule type" value="Transcribed_RNA"/>
</dbReference>
<sequence length="36" mass="4304">MLQSKFMKFCCSRLSIIVRKFRKCGLRCWKASTALY</sequence>
<name>A0A0E9QGA5_ANGAN</name>
<proteinExistence type="predicted"/>
<accession>A0A0E9QGA5</accession>
<protein>
    <submittedName>
        <fullName evidence="1">Uncharacterized protein</fullName>
    </submittedName>
</protein>